<protein>
    <recommendedName>
        <fullName evidence="3">Molybdopterin biosynthesis protein MoeB</fullName>
    </recommendedName>
</protein>
<evidence type="ECO:0000313" key="2">
    <source>
        <dbReference type="Proteomes" id="UP001230300"/>
    </source>
</evidence>
<proteinExistence type="predicted"/>
<dbReference type="EMBL" id="JASOGN010000031">
    <property type="protein sequence ID" value="MDK6503093.1"/>
    <property type="molecule type" value="Genomic_DNA"/>
</dbReference>
<sequence>MIHDQKHLKFTAQPNDDMYWERVNRSLGWLGNTEAEQHQRQEKLKNATVGIAGTGGIGG</sequence>
<dbReference type="AlphaFoldDB" id="A0AAW6XJW7"/>
<reference evidence="1" key="1">
    <citation type="submission" date="2023-05" db="EMBL/GenBank/DDBJ databases">
        <title>Cataloging the Phylogenetic Diversity of Human Bladder Bacteria.</title>
        <authorList>
            <person name="Du J."/>
        </authorList>
    </citation>
    <scope>NUCLEOTIDE SEQUENCE</scope>
    <source>
        <strain evidence="1">UMB9226</strain>
    </source>
</reference>
<organism evidence="1 2">
    <name type="scientific">Lactobacillus crispatus</name>
    <dbReference type="NCBI Taxonomy" id="47770"/>
    <lineage>
        <taxon>Bacteria</taxon>
        <taxon>Bacillati</taxon>
        <taxon>Bacillota</taxon>
        <taxon>Bacilli</taxon>
        <taxon>Lactobacillales</taxon>
        <taxon>Lactobacillaceae</taxon>
        <taxon>Lactobacillus</taxon>
    </lineage>
</organism>
<evidence type="ECO:0000313" key="1">
    <source>
        <dbReference type="EMBL" id="MDK6503093.1"/>
    </source>
</evidence>
<gene>
    <name evidence="1" type="ORF">QP235_07770</name>
</gene>
<accession>A0AAW6XJW7</accession>
<dbReference type="RefSeq" id="WP_101887446.1">
    <property type="nucleotide sequence ID" value="NZ_AP025162.1"/>
</dbReference>
<evidence type="ECO:0008006" key="3">
    <source>
        <dbReference type="Google" id="ProtNLM"/>
    </source>
</evidence>
<name>A0AAW6XJW7_9LACO</name>
<dbReference type="Proteomes" id="UP001230300">
    <property type="component" value="Unassembled WGS sequence"/>
</dbReference>
<comment type="caution">
    <text evidence="1">The sequence shown here is derived from an EMBL/GenBank/DDBJ whole genome shotgun (WGS) entry which is preliminary data.</text>
</comment>